<reference evidence="3" key="1">
    <citation type="submission" date="2016-03" db="EMBL/GenBank/DDBJ databases">
        <title>Draft genome sequence of Rosellinia necatrix.</title>
        <authorList>
            <person name="Kanematsu S."/>
        </authorList>
    </citation>
    <scope>NUCLEOTIDE SEQUENCE [LARGE SCALE GENOMIC DNA]</scope>
    <source>
        <strain evidence="3">W97</strain>
    </source>
</reference>
<keyword evidence="4" id="KW-1185">Reference proteome</keyword>
<feature type="compositionally biased region" description="Low complexity" evidence="1">
    <location>
        <begin position="145"/>
        <end position="179"/>
    </location>
</feature>
<feature type="signal peptide" evidence="2">
    <location>
        <begin position="1"/>
        <end position="19"/>
    </location>
</feature>
<dbReference type="Proteomes" id="UP000054516">
    <property type="component" value="Unassembled WGS sequence"/>
</dbReference>
<evidence type="ECO:0000313" key="4">
    <source>
        <dbReference type="Proteomes" id="UP000054516"/>
    </source>
</evidence>
<name>A0A1W2TSL0_ROSNE</name>
<dbReference type="EMBL" id="DF977476">
    <property type="protein sequence ID" value="GAP91528.1"/>
    <property type="molecule type" value="Genomic_DNA"/>
</dbReference>
<organism evidence="3">
    <name type="scientific">Rosellinia necatrix</name>
    <name type="common">White root-rot fungus</name>
    <dbReference type="NCBI Taxonomy" id="77044"/>
    <lineage>
        <taxon>Eukaryota</taxon>
        <taxon>Fungi</taxon>
        <taxon>Dikarya</taxon>
        <taxon>Ascomycota</taxon>
        <taxon>Pezizomycotina</taxon>
        <taxon>Sordariomycetes</taxon>
        <taxon>Xylariomycetidae</taxon>
        <taxon>Xylariales</taxon>
        <taxon>Xylariaceae</taxon>
        <taxon>Rosellinia</taxon>
    </lineage>
</organism>
<feature type="chain" id="PRO_5010712585" description="Infection structure specific protein" evidence="2">
    <location>
        <begin position="20"/>
        <end position="208"/>
    </location>
</feature>
<keyword evidence="2" id="KW-0732">Signal</keyword>
<accession>A0A1W2TSL0</accession>
<evidence type="ECO:0000256" key="2">
    <source>
        <dbReference type="SAM" id="SignalP"/>
    </source>
</evidence>
<dbReference type="STRING" id="77044.A0A1W2TSL0"/>
<evidence type="ECO:0000256" key="1">
    <source>
        <dbReference type="SAM" id="MobiDB-lite"/>
    </source>
</evidence>
<gene>
    <name evidence="3" type="ORF">SAMD00023353_3101390</name>
</gene>
<protein>
    <recommendedName>
        <fullName evidence="5">Infection structure specific protein</fullName>
    </recommendedName>
</protein>
<dbReference type="OrthoDB" id="4774255at2759"/>
<feature type="region of interest" description="Disordered" evidence="1">
    <location>
        <begin position="145"/>
        <end position="181"/>
    </location>
</feature>
<proteinExistence type="predicted"/>
<dbReference type="AlphaFoldDB" id="A0A1W2TSL0"/>
<sequence>MYNAKILLALATLADVSLAQTSLDPACSSLITALIQAGPTIPAELAAGYGDESNGAPSDPTELLSRPDVYVEQICAAVGSLPSSLLPEFASWGSSLLHFASVEVASYDAIVTQCIATDDAAAAASITSYIHSIVSAPDRLCQPTATTSAAPAAGSGNGTASVTPSGNGTSPSTGVPTTSIPTAAAGRPTGAIVGAAALGGLLGAVALL</sequence>
<evidence type="ECO:0008006" key="5">
    <source>
        <dbReference type="Google" id="ProtNLM"/>
    </source>
</evidence>
<evidence type="ECO:0000313" key="3">
    <source>
        <dbReference type="EMBL" id="GAP91528.1"/>
    </source>
</evidence>